<dbReference type="GO" id="GO:0047617">
    <property type="term" value="F:fatty acyl-CoA hydrolase activity"/>
    <property type="evidence" value="ECO:0007669"/>
    <property type="project" value="TreeGrafter"/>
</dbReference>
<reference evidence="3 4" key="1">
    <citation type="submission" date="2019-08" db="EMBL/GenBank/DDBJ databases">
        <title>Sphingorhabdus soil sp. nov., isolated from arctic soil.</title>
        <authorList>
            <person name="Liu Y."/>
        </authorList>
    </citation>
    <scope>NUCLEOTIDE SEQUENCE [LARGE SCALE GENOMIC DNA]</scope>
    <source>
        <strain evidence="3 4">D-2Q-5-6</strain>
    </source>
</reference>
<dbReference type="CDD" id="cd00586">
    <property type="entry name" value="4HBT"/>
    <property type="match status" value="1"/>
</dbReference>
<organism evidence="3 4">
    <name type="scientific">Flavisphingopyxis soli</name>
    <dbReference type="NCBI Taxonomy" id="2601267"/>
    <lineage>
        <taxon>Bacteria</taxon>
        <taxon>Pseudomonadati</taxon>
        <taxon>Pseudomonadota</taxon>
        <taxon>Alphaproteobacteria</taxon>
        <taxon>Sphingomonadales</taxon>
        <taxon>Sphingopyxidaceae</taxon>
        <taxon>Flavisphingopyxis</taxon>
    </lineage>
</organism>
<protein>
    <submittedName>
        <fullName evidence="3">Acyl-CoA thioesterase</fullName>
    </submittedName>
</protein>
<dbReference type="InterPro" id="IPR050563">
    <property type="entry name" value="4-hydroxybenzoyl-CoA_TE"/>
</dbReference>
<evidence type="ECO:0000313" key="4">
    <source>
        <dbReference type="Proteomes" id="UP000321129"/>
    </source>
</evidence>
<dbReference type="Proteomes" id="UP000321129">
    <property type="component" value="Unassembled WGS sequence"/>
</dbReference>
<accession>A0A5C6UL21</accession>
<dbReference type="AlphaFoldDB" id="A0A5C6UL21"/>
<evidence type="ECO:0000256" key="2">
    <source>
        <dbReference type="ARBA" id="ARBA00022801"/>
    </source>
</evidence>
<dbReference type="Pfam" id="PF13279">
    <property type="entry name" value="4HBT_2"/>
    <property type="match status" value="1"/>
</dbReference>
<dbReference type="SUPFAM" id="SSF54637">
    <property type="entry name" value="Thioesterase/thiol ester dehydrase-isomerase"/>
    <property type="match status" value="1"/>
</dbReference>
<evidence type="ECO:0000313" key="3">
    <source>
        <dbReference type="EMBL" id="TXC73499.1"/>
    </source>
</evidence>
<proteinExistence type="inferred from homology"/>
<keyword evidence="2" id="KW-0378">Hydrolase</keyword>
<dbReference type="PANTHER" id="PTHR31793:SF27">
    <property type="entry name" value="NOVEL THIOESTERASE SUPERFAMILY DOMAIN AND SAPOSIN A-TYPE DOMAIN CONTAINING PROTEIN (0610012H03RIK)"/>
    <property type="match status" value="1"/>
</dbReference>
<comment type="similarity">
    <text evidence="1">Belongs to the 4-hydroxybenzoyl-CoA thioesterase family.</text>
</comment>
<sequence length="145" mass="15769">MPKPSPARLDPANYPVAIEVQTRFQDLDPLGHINNGAMAAIIETGRIAFNHQVGVDGRDRKPGQRWLIARLEINYVAEGHYPEPVTIGHGFGRVGRSSWDILAGVFQGDTCIATADCTIVLTDADGAVAIGEDQRKRIGEYAFRG</sequence>
<comment type="caution">
    <text evidence="3">The sequence shown here is derived from an EMBL/GenBank/DDBJ whole genome shotgun (WGS) entry which is preliminary data.</text>
</comment>
<dbReference type="RefSeq" id="WP_147121336.1">
    <property type="nucleotide sequence ID" value="NZ_VOPY01000001.1"/>
</dbReference>
<dbReference type="Gene3D" id="3.10.129.10">
    <property type="entry name" value="Hotdog Thioesterase"/>
    <property type="match status" value="1"/>
</dbReference>
<dbReference type="PANTHER" id="PTHR31793">
    <property type="entry name" value="4-HYDROXYBENZOYL-COA THIOESTERASE FAMILY MEMBER"/>
    <property type="match status" value="1"/>
</dbReference>
<dbReference type="EMBL" id="VOPY01000001">
    <property type="protein sequence ID" value="TXC73499.1"/>
    <property type="molecule type" value="Genomic_DNA"/>
</dbReference>
<name>A0A5C6UL21_9SPHN</name>
<gene>
    <name evidence="3" type="ORF">FSZ31_01745</name>
</gene>
<dbReference type="OrthoDB" id="9799036at2"/>
<evidence type="ECO:0000256" key="1">
    <source>
        <dbReference type="ARBA" id="ARBA00005953"/>
    </source>
</evidence>
<keyword evidence="4" id="KW-1185">Reference proteome</keyword>
<dbReference type="InterPro" id="IPR029069">
    <property type="entry name" value="HotDog_dom_sf"/>
</dbReference>